<evidence type="ECO:0000256" key="2">
    <source>
        <dbReference type="SAM" id="MobiDB-lite"/>
    </source>
</evidence>
<keyword evidence="1" id="KW-0574">Periplasm</keyword>
<dbReference type="GO" id="GO:0042597">
    <property type="term" value="C:periplasmic space"/>
    <property type="evidence" value="ECO:0007669"/>
    <property type="project" value="UniProtKB-SubCell"/>
</dbReference>
<reference evidence="6" key="1">
    <citation type="submission" date="2006-12" db="EMBL/GenBank/DDBJ databases">
        <title>Complete sequence of Halorhodospira halophila SL1.</title>
        <authorList>
            <consortium name="US DOE Joint Genome Institute"/>
            <person name="Copeland A."/>
            <person name="Lucas S."/>
            <person name="Lapidus A."/>
            <person name="Barry K."/>
            <person name="Detter J.C."/>
            <person name="Glavina del Rio T."/>
            <person name="Hammon N."/>
            <person name="Israni S."/>
            <person name="Dalin E."/>
            <person name="Tice H."/>
            <person name="Pitluck S."/>
            <person name="Saunders E."/>
            <person name="Brettin T."/>
            <person name="Bruce D."/>
            <person name="Han C."/>
            <person name="Tapia R."/>
            <person name="Schmutz J."/>
            <person name="Larimer F."/>
            <person name="Land M."/>
            <person name="Hauser L."/>
            <person name="Kyrpides N."/>
            <person name="Mikhailova N."/>
            <person name="Hoff W."/>
            <person name="Richardson P."/>
        </authorList>
    </citation>
    <scope>NUCLEOTIDE SEQUENCE [LARGE SCALE GENOMIC DNA]</scope>
    <source>
        <strain evidence="6">DSM 244 / SL1</strain>
    </source>
</reference>
<dbReference type="SUPFAM" id="SSF52833">
    <property type="entry name" value="Thioredoxin-like"/>
    <property type="match status" value="1"/>
</dbReference>
<keyword evidence="1" id="KW-0676">Redox-active center</keyword>
<dbReference type="eggNOG" id="COG1651">
    <property type="taxonomic scope" value="Bacteria"/>
</dbReference>
<keyword evidence="3" id="KW-0472">Membrane</keyword>
<dbReference type="PANTHER" id="PTHR35272:SF3">
    <property type="entry name" value="THIOL:DISULFIDE INTERCHANGE PROTEIN DSBC"/>
    <property type="match status" value="1"/>
</dbReference>
<organism evidence="5 6">
    <name type="scientific">Halorhodospira halophila (strain DSM 244 / SL1)</name>
    <name type="common">Ectothiorhodospira halophila (strain DSM 244 / SL1)</name>
    <dbReference type="NCBI Taxonomy" id="349124"/>
    <lineage>
        <taxon>Bacteria</taxon>
        <taxon>Pseudomonadati</taxon>
        <taxon>Pseudomonadota</taxon>
        <taxon>Gammaproteobacteria</taxon>
        <taxon>Chromatiales</taxon>
        <taxon>Ectothiorhodospiraceae</taxon>
        <taxon>Halorhodospira</taxon>
    </lineage>
</organism>
<evidence type="ECO:0000256" key="1">
    <source>
        <dbReference type="RuleBase" id="RU364038"/>
    </source>
</evidence>
<dbReference type="Proteomes" id="UP000000647">
    <property type="component" value="Chromosome"/>
</dbReference>
<gene>
    <name evidence="5" type="ordered locus">Hhal_1944</name>
</gene>
<keyword evidence="5" id="KW-0413">Isomerase</keyword>
<comment type="subcellular location">
    <subcellularLocation>
        <location evidence="1">Periplasm</location>
    </subcellularLocation>
</comment>
<proteinExistence type="inferred from homology"/>
<dbReference type="PANTHER" id="PTHR35272">
    <property type="entry name" value="THIOL:DISULFIDE INTERCHANGE PROTEIN DSBC-RELATED"/>
    <property type="match status" value="1"/>
</dbReference>
<evidence type="ECO:0000313" key="5">
    <source>
        <dbReference type="EMBL" id="ABM62708.1"/>
    </source>
</evidence>
<dbReference type="InterPro" id="IPR051470">
    <property type="entry name" value="Thiol:disulfide_interchange"/>
</dbReference>
<reference evidence="5 6" key="2">
    <citation type="journal article" date="2013" name="Stand. Genomic Sci.">
        <title>Complete genome sequence of Halorhodospira halophila SL1.</title>
        <authorList>
            <person name="Challacombe J.F."/>
            <person name="Majid S."/>
            <person name="Deole R."/>
            <person name="Brettin T.S."/>
            <person name="Bruce D."/>
            <person name="Delano S.F."/>
            <person name="Detter J.C."/>
            <person name="Gleasner C.D."/>
            <person name="Han C.S."/>
            <person name="Misra M."/>
            <person name="Reitenga K.G."/>
            <person name="Mikhailova N."/>
            <person name="Woyke T."/>
            <person name="Pitluck S."/>
            <person name="Nolan M."/>
            <person name="Land M.L."/>
            <person name="Saunders E."/>
            <person name="Tapia R."/>
            <person name="Lapidus A."/>
            <person name="Ivanova N."/>
            <person name="Hoff W.D."/>
        </authorList>
    </citation>
    <scope>NUCLEOTIDE SEQUENCE [LARGE SCALE GENOMIC DNA]</scope>
    <source>
        <strain evidence="6">DSM 244 / SL1</strain>
    </source>
</reference>
<dbReference type="STRING" id="349124.Hhal_1944"/>
<feature type="region of interest" description="Disordered" evidence="2">
    <location>
        <begin position="128"/>
        <end position="170"/>
    </location>
</feature>
<dbReference type="Pfam" id="PF13098">
    <property type="entry name" value="Thioredoxin_2"/>
    <property type="match status" value="1"/>
</dbReference>
<dbReference type="InterPro" id="IPR033954">
    <property type="entry name" value="DiS-bond_Isoase_DsbC/G"/>
</dbReference>
<feature type="domain" description="Thioredoxin-like fold" evidence="4">
    <location>
        <begin position="63"/>
        <end position="176"/>
    </location>
</feature>
<feature type="transmembrane region" description="Helical" evidence="3">
    <location>
        <begin position="20"/>
        <end position="39"/>
    </location>
</feature>
<dbReference type="RefSeq" id="WP_011814730.1">
    <property type="nucleotide sequence ID" value="NC_008789.1"/>
</dbReference>
<dbReference type="AlphaFoldDB" id="A1WYE6"/>
<comment type="function">
    <text evidence="1">Required for disulfide bond formation in some periplasmic proteins. Acts by transferring its disulfide bond to other proteins and is reduced in the process.</text>
</comment>
<dbReference type="GO" id="GO:0016853">
    <property type="term" value="F:isomerase activity"/>
    <property type="evidence" value="ECO:0007669"/>
    <property type="project" value="UniProtKB-KW"/>
</dbReference>
<keyword evidence="1" id="KW-0732">Signal</keyword>
<accession>A1WYE6</accession>
<dbReference type="KEGG" id="hha:Hhal_1944"/>
<dbReference type="InterPro" id="IPR036249">
    <property type="entry name" value="Thioredoxin-like_sf"/>
</dbReference>
<dbReference type="EMBL" id="CP000544">
    <property type="protein sequence ID" value="ABM62708.1"/>
    <property type="molecule type" value="Genomic_DNA"/>
</dbReference>
<evidence type="ECO:0000259" key="4">
    <source>
        <dbReference type="Pfam" id="PF13098"/>
    </source>
</evidence>
<protein>
    <recommendedName>
        <fullName evidence="1">Thiol:disulfide interchange protein</fullName>
    </recommendedName>
</protein>
<keyword evidence="6" id="KW-1185">Reference proteome</keyword>
<dbReference type="InterPro" id="IPR012336">
    <property type="entry name" value="Thioredoxin-like_fold"/>
</dbReference>
<dbReference type="OrthoDB" id="12976at2"/>
<evidence type="ECO:0000256" key="3">
    <source>
        <dbReference type="SAM" id="Phobius"/>
    </source>
</evidence>
<dbReference type="CDD" id="cd03020">
    <property type="entry name" value="DsbA_DsbC_DsbG"/>
    <property type="match status" value="1"/>
</dbReference>
<evidence type="ECO:0000313" key="6">
    <source>
        <dbReference type="Proteomes" id="UP000000647"/>
    </source>
</evidence>
<comment type="similarity">
    <text evidence="1">Belongs to the thioredoxin family. DsbC subfamily.</text>
</comment>
<keyword evidence="3" id="KW-0812">Transmembrane</keyword>
<sequence>MRRESTSARAPRIRTARRAARVLVFGGCMGAATASVGMMPEEIAETLEAMPEEDLIVYEPEEGEAEHSVTVFTDVTCPHCQDLHAELDAYLEQGIRVRYAAFALSDASRALMDQVWCSDDRHEALEAAKSGEEPEAGACDASPVEDHQEVAQQIGVPGTPTMATPGGELSFRLTPEDLADLLEQEAH</sequence>
<name>A1WYE6_HALHL</name>
<keyword evidence="3" id="KW-1133">Transmembrane helix</keyword>
<dbReference type="Gene3D" id="3.40.30.10">
    <property type="entry name" value="Glutaredoxin"/>
    <property type="match status" value="1"/>
</dbReference>
<dbReference type="HOGENOM" id="CLU_083593_2_0_6"/>